<comment type="caution">
    <text evidence="2">The sequence shown here is derived from an EMBL/GenBank/DDBJ whole genome shotgun (WGS) entry which is preliminary data.</text>
</comment>
<organism evidence="2 3">
    <name type="scientific">Allacma fusca</name>
    <dbReference type="NCBI Taxonomy" id="39272"/>
    <lineage>
        <taxon>Eukaryota</taxon>
        <taxon>Metazoa</taxon>
        <taxon>Ecdysozoa</taxon>
        <taxon>Arthropoda</taxon>
        <taxon>Hexapoda</taxon>
        <taxon>Collembola</taxon>
        <taxon>Symphypleona</taxon>
        <taxon>Sminthuridae</taxon>
        <taxon>Allacma</taxon>
    </lineage>
</organism>
<feature type="compositionally biased region" description="Basic and acidic residues" evidence="1">
    <location>
        <begin position="92"/>
        <end position="114"/>
    </location>
</feature>
<reference evidence="2" key="1">
    <citation type="submission" date="2021-06" db="EMBL/GenBank/DDBJ databases">
        <authorList>
            <person name="Hodson N. C."/>
            <person name="Mongue J. A."/>
            <person name="Jaron S. K."/>
        </authorList>
    </citation>
    <scope>NUCLEOTIDE SEQUENCE</scope>
</reference>
<dbReference type="AlphaFoldDB" id="A0A8J2KW55"/>
<keyword evidence="3" id="KW-1185">Reference proteome</keyword>
<gene>
    <name evidence="2" type="ORF">AFUS01_LOCUS32162</name>
</gene>
<evidence type="ECO:0000256" key="1">
    <source>
        <dbReference type="SAM" id="MobiDB-lite"/>
    </source>
</evidence>
<name>A0A8J2KW55_9HEXA</name>
<dbReference type="Proteomes" id="UP000708208">
    <property type="component" value="Unassembled WGS sequence"/>
</dbReference>
<proteinExistence type="predicted"/>
<sequence length="130" mass="14830">MLSVCHTRGAPLSNVQDSLTPTDPTIQTPDSHSIWVSLFPDVLVDYGSNYSPTPIPPCKSRSYGDNSRSNSVFHTNVFPRAGSLGRNSGIRGRWEIGESGEKERESRGKEEDRRKKGNWRKWRKWRKDLE</sequence>
<feature type="region of interest" description="Disordered" evidence="1">
    <location>
        <begin position="1"/>
        <end position="24"/>
    </location>
</feature>
<dbReference type="EMBL" id="CAJVCH010523309">
    <property type="protein sequence ID" value="CAG7821856.1"/>
    <property type="molecule type" value="Genomic_DNA"/>
</dbReference>
<evidence type="ECO:0000313" key="2">
    <source>
        <dbReference type="EMBL" id="CAG7821856.1"/>
    </source>
</evidence>
<protein>
    <submittedName>
        <fullName evidence="2">Uncharacterized protein</fullName>
    </submittedName>
</protein>
<feature type="compositionally biased region" description="Polar residues" evidence="1">
    <location>
        <begin position="13"/>
        <end position="24"/>
    </location>
</feature>
<accession>A0A8J2KW55</accession>
<feature type="region of interest" description="Disordered" evidence="1">
    <location>
        <begin position="89"/>
        <end position="120"/>
    </location>
</feature>
<evidence type="ECO:0000313" key="3">
    <source>
        <dbReference type="Proteomes" id="UP000708208"/>
    </source>
</evidence>